<evidence type="ECO:0000313" key="2">
    <source>
        <dbReference type="EMBL" id="MFC5823670.1"/>
    </source>
</evidence>
<keyword evidence="3" id="KW-1185">Reference proteome</keyword>
<feature type="domain" description="Berberine/berberine-like" evidence="1">
    <location>
        <begin position="192"/>
        <end position="230"/>
    </location>
</feature>
<dbReference type="InterPro" id="IPR012951">
    <property type="entry name" value="BBE"/>
</dbReference>
<dbReference type="Pfam" id="PF08031">
    <property type="entry name" value="BBE"/>
    <property type="match status" value="1"/>
</dbReference>
<proteinExistence type="predicted"/>
<comment type="caution">
    <text evidence="2">The sequence shown here is derived from an EMBL/GenBank/DDBJ whole genome shotgun (WGS) entry which is preliminary data.</text>
</comment>
<sequence length="245" mass="25976">MVLFPWKEAASVLSRYAELTNDAPDGLTLLLEMTFVPEMGPSLLAVPVWSGEPGDEADAALADVMRLGTPAMSTVAPTAQKDLLEQFDASVPHGMHWDIRTRTVATLTPAVMDLLIASAEARPGPGAGIGLRQFHGAATRAGADDTAFGLRTPHVVLEISAGRGPDEDGAAYREWADQVSAALAPHALPGGYPNFLGPDQHEQIEHAYGTHAARLMRAKQTYDPGHVFTATPLPSRRSPETPAAS</sequence>
<evidence type="ECO:0000313" key="3">
    <source>
        <dbReference type="Proteomes" id="UP001596058"/>
    </source>
</evidence>
<evidence type="ECO:0000259" key="1">
    <source>
        <dbReference type="Pfam" id="PF08031"/>
    </source>
</evidence>
<dbReference type="Proteomes" id="UP001596058">
    <property type="component" value="Unassembled WGS sequence"/>
</dbReference>
<dbReference type="RefSeq" id="WP_379513200.1">
    <property type="nucleotide sequence ID" value="NZ_JBHSPA010000010.1"/>
</dbReference>
<dbReference type="EMBL" id="JBHSPA010000010">
    <property type="protein sequence ID" value="MFC5823670.1"/>
    <property type="molecule type" value="Genomic_DNA"/>
</dbReference>
<protein>
    <submittedName>
        <fullName evidence="2">BBE domain-containing protein</fullName>
    </submittedName>
</protein>
<gene>
    <name evidence="2" type="ORF">ACFPZ3_07395</name>
</gene>
<accession>A0ABW1CD87</accession>
<dbReference type="Gene3D" id="3.40.462.20">
    <property type="match status" value="1"/>
</dbReference>
<reference evidence="3" key="1">
    <citation type="journal article" date="2019" name="Int. J. Syst. Evol. Microbiol.">
        <title>The Global Catalogue of Microorganisms (GCM) 10K type strain sequencing project: providing services to taxonomists for standard genome sequencing and annotation.</title>
        <authorList>
            <consortium name="The Broad Institute Genomics Platform"/>
            <consortium name="The Broad Institute Genome Sequencing Center for Infectious Disease"/>
            <person name="Wu L."/>
            <person name="Ma J."/>
        </authorList>
    </citation>
    <scope>NUCLEOTIDE SEQUENCE [LARGE SCALE GENOMIC DNA]</scope>
    <source>
        <strain evidence="3">CCUG 53903</strain>
    </source>
</reference>
<name>A0ABW1CD87_9ACTN</name>
<organism evidence="2 3">
    <name type="scientific">Nonomuraea insulae</name>
    <dbReference type="NCBI Taxonomy" id="1616787"/>
    <lineage>
        <taxon>Bacteria</taxon>
        <taxon>Bacillati</taxon>
        <taxon>Actinomycetota</taxon>
        <taxon>Actinomycetes</taxon>
        <taxon>Streptosporangiales</taxon>
        <taxon>Streptosporangiaceae</taxon>
        <taxon>Nonomuraea</taxon>
    </lineage>
</organism>